<dbReference type="GO" id="GO:0000287">
    <property type="term" value="F:magnesium ion binding"/>
    <property type="evidence" value="ECO:0007669"/>
    <property type="project" value="UniProtKB-UniRule"/>
</dbReference>
<dbReference type="InterPro" id="IPR036690">
    <property type="entry name" value="Fdx_antiC-bd_sf"/>
</dbReference>
<dbReference type="InterPro" id="IPR012340">
    <property type="entry name" value="NA-bd_OB-fold"/>
</dbReference>
<dbReference type="EMBL" id="CP007452">
    <property type="protein sequence ID" value="AHM56191.1"/>
    <property type="molecule type" value="Genomic_DNA"/>
</dbReference>
<dbReference type="SUPFAM" id="SSF54991">
    <property type="entry name" value="Anticodon-binding domain of PheRS"/>
    <property type="match status" value="1"/>
</dbReference>
<evidence type="ECO:0000256" key="12">
    <source>
        <dbReference type="ARBA" id="ARBA00022917"/>
    </source>
</evidence>
<dbReference type="Pfam" id="PF01588">
    <property type="entry name" value="tRNA_bind"/>
    <property type="match status" value="1"/>
</dbReference>
<dbReference type="SMART" id="SM00873">
    <property type="entry name" value="B3_4"/>
    <property type="match status" value="1"/>
</dbReference>
<comment type="catalytic activity">
    <reaction evidence="14 15">
        <text>tRNA(Phe) + L-phenylalanine + ATP = L-phenylalanyl-tRNA(Phe) + AMP + diphosphate + H(+)</text>
        <dbReference type="Rhea" id="RHEA:19413"/>
        <dbReference type="Rhea" id="RHEA-COMP:9668"/>
        <dbReference type="Rhea" id="RHEA-COMP:9699"/>
        <dbReference type="ChEBI" id="CHEBI:15378"/>
        <dbReference type="ChEBI" id="CHEBI:30616"/>
        <dbReference type="ChEBI" id="CHEBI:33019"/>
        <dbReference type="ChEBI" id="CHEBI:58095"/>
        <dbReference type="ChEBI" id="CHEBI:78442"/>
        <dbReference type="ChEBI" id="CHEBI:78531"/>
        <dbReference type="ChEBI" id="CHEBI:456215"/>
        <dbReference type="EC" id="6.1.1.20"/>
    </reaction>
</comment>
<evidence type="ECO:0000256" key="9">
    <source>
        <dbReference type="ARBA" id="ARBA00022840"/>
    </source>
</evidence>
<dbReference type="Gene3D" id="3.30.930.10">
    <property type="entry name" value="Bira Bifunctional Protein, Domain 2"/>
    <property type="match status" value="1"/>
</dbReference>
<dbReference type="HOGENOM" id="CLU_016891_0_0_9"/>
<evidence type="ECO:0000256" key="13">
    <source>
        <dbReference type="ARBA" id="ARBA00023146"/>
    </source>
</evidence>
<dbReference type="InterPro" id="IPR005146">
    <property type="entry name" value="B3/B4_tRNA-bd"/>
</dbReference>
<dbReference type="OrthoDB" id="9805455at2"/>
<dbReference type="Pfam" id="PF03147">
    <property type="entry name" value="FDX-ACB"/>
    <property type="match status" value="1"/>
</dbReference>
<keyword evidence="4 15" id="KW-0963">Cytoplasm</keyword>
<proteinExistence type="inferred from homology"/>
<keyword evidence="7 15" id="KW-0479">Metal-binding</keyword>
<dbReference type="InterPro" id="IPR033714">
    <property type="entry name" value="tRNA_bind_bactPheRS"/>
</dbReference>
<dbReference type="GO" id="GO:0140096">
    <property type="term" value="F:catalytic activity, acting on a protein"/>
    <property type="evidence" value="ECO:0007669"/>
    <property type="project" value="UniProtKB-ARBA"/>
</dbReference>
<keyword evidence="8 15" id="KW-0547">Nucleotide-binding</keyword>
<comment type="subunit">
    <text evidence="3 15">Tetramer of two alpha and two beta subunits.</text>
</comment>
<dbReference type="InterPro" id="IPR041616">
    <property type="entry name" value="PheRS_beta_core"/>
</dbReference>
<keyword evidence="11 16" id="KW-0694">RNA-binding</keyword>
<feature type="binding site" evidence="15">
    <location>
        <position position="474"/>
    </location>
    <ligand>
        <name>Mg(2+)</name>
        <dbReference type="ChEBI" id="CHEBI:18420"/>
        <note>shared with alpha subunit</note>
    </ligand>
</feature>
<evidence type="ECO:0000259" key="19">
    <source>
        <dbReference type="PROSITE" id="PS51483"/>
    </source>
</evidence>
<dbReference type="eggNOG" id="COG0072">
    <property type="taxonomic scope" value="Bacteria"/>
</dbReference>
<feature type="binding site" evidence="15">
    <location>
        <position position="464"/>
    </location>
    <ligand>
        <name>Mg(2+)</name>
        <dbReference type="ChEBI" id="CHEBI:18420"/>
        <note>shared with alpha subunit</note>
    </ligand>
</feature>
<dbReference type="RefSeq" id="WP_025435211.1">
    <property type="nucleotide sequence ID" value="NZ_CP007452.1"/>
</dbReference>
<dbReference type="PANTHER" id="PTHR10947:SF0">
    <property type="entry name" value="PHENYLALANINE--TRNA LIGASE BETA SUBUNIT"/>
    <property type="match status" value="1"/>
</dbReference>
<dbReference type="FunFam" id="3.50.40.10:FF:000001">
    <property type="entry name" value="Phenylalanine--tRNA ligase beta subunit"/>
    <property type="match status" value="1"/>
</dbReference>
<dbReference type="SUPFAM" id="SSF50249">
    <property type="entry name" value="Nucleic acid-binding proteins"/>
    <property type="match status" value="1"/>
</dbReference>
<dbReference type="GO" id="GO:0009328">
    <property type="term" value="C:phenylalanine-tRNA ligase complex"/>
    <property type="evidence" value="ECO:0007669"/>
    <property type="project" value="TreeGrafter"/>
</dbReference>
<evidence type="ECO:0000256" key="5">
    <source>
        <dbReference type="ARBA" id="ARBA00022555"/>
    </source>
</evidence>
<dbReference type="PATRIC" id="fig|1286171.3.peg.843"/>
<accession>W8U5I7</accession>
<evidence type="ECO:0000256" key="6">
    <source>
        <dbReference type="ARBA" id="ARBA00022598"/>
    </source>
</evidence>
<feature type="domain" description="B5" evidence="19">
    <location>
        <begin position="411"/>
        <end position="486"/>
    </location>
</feature>
<evidence type="ECO:0000256" key="1">
    <source>
        <dbReference type="ARBA" id="ARBA00004496"/>
    </source>
</evidence>
<dbReference type="KEGG" id="eac:EAL2_c08910"/>
<feature type="domain" description="TRNA-binding" evidence="17">
    <location>
        <begin position="39"/>
        <end position="155"/>
    </location>
</feature>
<evidence type="ECO:0000256" key="15">
    <source>
        <dbReference type="HAMAP-Rule" id="MF_00283"/>
    </source>
</evidence>
<dbReference type="PROSITE" id="PS50886">
    <property type="entry name" value="TRBD"/>
    <property type="match status" value="1"/>
</dbReference>
<dbReference type="SUPFAM" id="SSF56037">
    <property type="entry name" value="PheT/TilS domain"/>
    <property type="match status" value="1"/>
</dbReference>
<dbReference type="AlphaFoldDB" id="W8U5I7"/>
<dbReference type="InterPro" id="IPR009061">
    <property type="entry name" value="DNA-bd_dom_put_sf"/>
</dbReference>
<dbReference type="InterPro" id="IPR045864">
    <property type="entry name" value="aa-tRNA-synth_II/BPL/LPL"/>
</dbReference>
<dbReference type="GO" id="GO:0005524">
    <property type="term" value="F:ATP binding"/>
    <property type="evidence" value="ECO:0007669"/>
    <property type="project" value="UniProtKB-UniRule"/>
</dbReference>
<dbReference type="STRING" id="1286171.EAL2_c08910"/>
<keyword evidence="9 15" id="KW-0067">ATP-binding</keyword>
<dbReference type="SMART" id="SM00896">
    <property type="entry name" value="FDX-ACB"/>
    <property type="match status" value="1"/>
</dbReference>
<evidence type="ECO:0000313" key="21">
    <source>
        <dbReference type="Proteomes" id="UP000019591"/>
    </source>
</evidence>
<evidence type="ECO:0000256" key="3">
    <source>
        <dbReference type="ARBA" id="ARBA00011209"/>
    </source>
</evidence>
<dbReference type="SUPFAM" id="SSF55681">
    <property type="entry name" value="Class II aaRS and biotin synthetases"/>
    <property type="match status" value="1"/>
</dbReference>
<dbReference type="GO" id="GO:0000049">
    <property type="term" value="F:tRNA binding"/>
    <property type="evidence" value="ECO:0007669"/>
    <property type="project" value="UniProtKB-UniRule"/>
</dbReference>
<dbReference type="Proteomes" id="UP000019591">
    <property type="component" value="Chromosome"/>
</dbReference>
<evidence type="ECO:0000256" key="8">
    <source>
        <dbReference type="ARBA" id="ARBA00022741"/>
    </source>
</evidence>
<feature type="domain" description="FDX-ACB" evidence="18">
    <location>
        <begin position="705"/>
        <end position="798"/>
    </location>
</feature>
<dbReference type="PROSITE" id="PS51483">
    <property type="entry name" value="B5"/>
    <property type="match status" value="1"/>
</dbReference>
<keyword evidence="12 15" id="KW-0648">Protein biosynthesis</keyword>
<dbReference type="InterPro" id="IPR002547">
    <property type="entry name" value="tRNA-bd_dom"/>
</dbReference>
<dbReference type="FunFam" id="3.30.70.380:FF:000001">
    <property type="entry name" value="Phenylalanine--tRNA ligase beta subunit"/>
    <property type="match status" value="1"/>
</dbReference>
<dbReference type="GO" id="GO:0006432">
    <property type="term" value="P:phenylalanyl-tRNA aminoacylation"/>
    <property type="evidence" value="ECO:0007669"/>
    <property type="project" value="UniProtKB-UniRule"/>
</dbReference>
<dbReference type="InterPro" id="IPR005121">
    <property type="entry name" value="Fdx_antiC-bd"/>
</dbReference>
<dbReference type="GO" id="GO:0016740">
    <property type="term" value="F:transferase activity"/>
    <property type="evidence" value="ECO:0007669"/>
    <property type="project" value="UniProtKB-ARBA"/>
</dbReference>
<keyword evidence="21" id="KW-1185">Reference proteome</keyword>
<dbReference type="FunFam" id="3.30.56.10:FF:000002">
    <property type="entry name" value="Phenylalanine--tRNA ligase beta subunit"/>
    <property type="match status" value="1"/>
</dbReference>
<dbReference type="Gene3D" id="3.30.56.10">
    <property type="match status" value="2"/>
</dbReference>
<keyword evidence="10 15" id="KW-0460">Magnesium</keyword>
<dbReference type="SUPFAM" id="SSF46955">
    <property type="entry name" value="Putative DNA-binding domain"/>
    <property type="match status" value="1"/>
</dbReference>
<gene>
    <name evidence="15 20" type="primary">pheT</name>
    <name evidence="20" type="ORF">EAL2_c08910</name>
</gene>
<evidence type="ECO:0000313" key="20">
    <source>
        <dbReference type="EMBL" id="AHM56191.1"/>
    </source>
</evidence>
<keyword evidence="13 15" id="KW-0030">Aminoacyl-tRNA synthetase</keyword>
<evidence type="ECO:0000256" key="2">
    <source>
        <dbReference type="ARBA" id="ARBA00008653"/>
    </source>
</evidence>
<dbReference type="HAMAP" id="MF_00283">
    <property type="entry name" value="Phe_tRNA_synth_beta1"/>
    <property type="match status" value="1"/>
</dbReference>
<dbReference type="Pfam" id="PF03483">
    <property type="entry name" value="B3_4"/>
    <property type="match status" value="1"/>
</dbReference>
<feature type="binding site" evidence="15">
    <location>
        <position position="470"/>
    </location>
    <ligand>
        <name>Mg(2+)</name>
        <dbReference type="ChEBI" id="CHEBI:18420"/>
        <note>shared with alpha subunit</note>
    </ligand>
</feature>
<evidence type="ECO:0000259" key="17">
    <source>
        <dbReference type="PROSITE" id="PS50886"/>
    </source>
</evidence>
<organism evidence="20 21">
    <name type="scientific">Peptoclostridium acidaminophilum DSM 3953</name>
    <dbReference type="NCBI Taxonomy" id="1286171"/>
    <lineage>
        <taxon>Bacteria</taxon>
        <taxon>Bacillati</taxon>
        <taxon>Bacillota</taxon>
        <taxon>Clostridia</taxon>
        <taxon>Peptostreptococcales</taxon>
        <taxon>Peptoclostridiaceae</taxon>
        <taxon>Peptoclostridium</taxon>
    </lineage>
</organism>
<dbReference type="NCBIfam" id="NF045760">
    <property type="entry name" value="YtpR"/>
    <property type="match status" value="1"/>
</dbReference>
<evidence type="ECO:0000256" key="10">
    <source>
        <dbReference type="ARBA" id="ARBA00022842"/>
    </source>
</evidence>
<feature type="binding site" evidence="15">
    <location>
        <position position="473"/>
    </location>
    <ligand>
        <name>Mg(2+)</name>
        <dbReference type="ChEBI" id="CHEBI:18420"/>
        <note>shared with alpha subunit</note>
    </ligand>
</feature>
<dbReference type="Gene3D" id="3.30.70.380">
    <property type="entry name" value="Ferrodoxin-fold anticodon-binding domain"/>
    <property type="match status" value="1"/>
</dbReference>
<protein>
    <recommendedName>
        <fullName evidence="15">Phenylalanine--tRNA ligase beta subunit</fullName>
        <ecNumber evidence="15">6.1.1.20</ecNumber>
    </recommendedName>
    <alternativeName>
        <fullName evidence="15">Phenylalanyl-tRNA synthetase beta subunit</fullName>
        <shortName evidence="15">PheRS</shortName>
    </alternativeName>
</protein>
<comment type="cofactor">
    <cofactor evidence="15">
        <name>Mg(2+)</name>
        <dbReference type="ChEBI" id="CHEBI:18420"/>
    </cofactor>
    <text evidence="15">Binds 2 magnesium ions per tetramer.</text>
</comment>
<dbReference type="CDD" id="cd02796">
    <property type="entry name" value="tRNA_bind_bactPheRS"/>
    <property type="match status" value="1"/>
</dbReference>
<dbReference type="PROSITE" id="PS51447">
    <property type="entry name" value="FDX_ACB"/>
    <property type="match status" value="1"/>
</dbReference>
<dbReference type="SMART" id="SM00874">
    <property type="entry name" value="B5"/>
    <property type="match status" value="1"/>
</dbReference>
<evidence type="ECO:0000256" key="16">
    <source>
        <dbReference type="PROSITE-ProRule" id="PRU00209"/>
    </source>
</evidence>
<dbReference type="CDD" id="cd00769">
    <property type="entry name" value="PheRS_beta_core"/>
    <property type="match status" value="1"/>
</dbReference>
<dbReference type="Gene3D" id="3.50.40.10">
    <property type="entry name" value="Phenylalanyl-trna Synthetase, Chain B, domain 3"/>
    <property type="match status" value="1"/>
</dbReference>
<dbReference type="EC" id="6.1.1.20" evidence="15"/>
<dbReference type="FunFam" id="2.40.50.140:FF:000045">
    <property type="entry name" value="Phenylalanine--tRNA ligase beta subunit"/>
    <property type="match status" value="1"/>
</dbReference>
<sequence>MLAPLKWIRNYVDIDTDVKQLADMMTMTGSKVEAVKLPGEGLKNVAVGKIERIEQHPNADKLVICQVNVGSETLQIVTGAKNVCEGDYVPVALDGAVLAGGLKIKTGKLRGELSQGMLCSAQELGIPEHMIEECKRNGIYIIDWEDKLSEGDIAGKDALEFLGINDAVIEFEITSNRPDCLSMLGIAREVAATTGKAMKYPKIEVAEKGGQISFNIDIESDELCPRYAARIVKDIVIKPSPYWMQRSLIEAGMRPINNIVDITNYVMLETGQPLHAFDRDKVSGDTIIVRKAMNGERLVTLDDKDRELEDDMLVIADREKGLALAGVMGGANSEIDATTTTILIESANFAKDSIRATSKKLGLRSEASSRFEKGIDLERVELALNRAAQLIEETESGIVLSGYADNYKNRAEQKTISVSAERINKLLGEDIQPSEMVKMLEKLEFKCSLDGNTIHIAVPSFRLDMDIDADVVEEIARMYGYDNISSKMIHGTTTMGLKTIGQRFEDSIKDALTGMGVNEILTYSFVSPKGVGKINLPETSIKNNFMKLLNPLGEETSVMRTTLVPNIMEVISTNYSKKVEEFFGFELGNTFATADGAVPVEKKSLCIGIYSKDSDFFVLKGVVEGLFEKIGLTKYEITPEKHHPTFHPGRCANVLFGSYTIGTFGELHPDVLDNYGIKERVYIAELDFELMLALSRDAKTYSPLPKYPSIERDIAIVVDESVFVKQIEDIIRENSQGLARSFKLFDVYRGEQVKEGSKSVAYTIVYRSDEKTLTDEEVEKVHSKIVKEIEARLDAKLRD</sequence>
<dbReference type="Pfam" id="PF17759">
    <property type="entry name" value="tRNA_synthFbeta"/>
    <property type="match status" value="1"/>
</dbReference>
<evidence type="ECO:0000256" key="14">
    <source>
        <dbReference type="ARBA" id="ARBA00049255"/>
    </source>
</evidence>
<evidence type="ECO:0000259" key="18">
    <source>
        <dbReference type="PROSITE" id="PS51447"/>
    </source>
</evidence>
<evidence type="ECO:0000256" key="11">
    <source>
        <dbReference type="ARBA" id="ARBA00022884"/>
    </source>
</evidence>
<dbReference type="NCBIfam" id="TIGR00472">
    <property type="entry name" value="pheT_bact"/>
    <property type="match status" value="1"/>
</dbReference>
<dbReference type="InterPro" id="IPR005147">
    <property type="entry name" value="tRNA_synthase_B5-dom"/>
</dbReference>
<name>W8U5I7_PEPAC</name>
<dbReference type="Gene3D" id="2.40.50.140">
    <property type="entry name" value="Nucleic acid-binding proteins"/>
    <property type="match status" value="1"/>
</dbReference>
<evidence type="ECO:0000256" key="7">
    <source>
        <dbReference type="ARBA" id="ARBA00022723"/>
    </source>
</evidence>
<keyword evidence="5 16" id="KW-0820">tRNA-binding</keyword>
<reference evidence="20 21" key="1">
    <citation type="journal article" date="2014" name="Genome Announc.">
        <title>Complete Genome Sequence of Amino Acid-Utilizing Eubacterium acidaminophilum al-2 (DSM 3953).</title>
        <authorList>
            <person name="Poehlein A."/>
            <person name="Andreesen J.R."/>
            <person name="Daniel R."/>
        </authorList>
    </citation>
    <scope>NUCLEOTIDE SEQUENCE [LARGE SCALE GENOMIC DNA]</scope>
    <source>
        <strain evidence="20 21">DSM 3953</strain>
    </source>
</reference>
<comment type="similarity">
    <text evidence="2 15">Belongs to the phenylalanyl-tRNA synthetase beta subunit family. Type 1 subfamily.</text>
</comment>
<dbReference type="GO" id="GO:0004826">
    <property type="term" value="F:phenylalanine-tRNA ligase activity"/>
    <property type="evidence" value="ECO:0007669"/>
    <property type="project" value="UniProtKB-UniRule"/>
</dbReference>
<keyword evidence="6 15" id="KW-0436">Ligase</keyword>
<dbReference type="InterPro" id="IPR045060">
    <property type="entry name" value="Phe-tRNA-ligase_IIc_bsu"/>
</dbReference>
<dbReference type="Pfam" id="PF03484">
    <property type="entry name" value="B5"/>
    <property type="match status" value="1"/>
</dbReference>
<evidence type="ECO:0000256" key="4">
    <source>
        <dbReference type="ARBA" id="ARBA00022490"/>
    </source>
</evidence>
<dbReference type="InterPro" id="IPR004532">
    <property type="entry name" value="Phe-tRNA-ligase_IIc_bsu_bact"/>
</dbReference>
<dbReference type="InterPro" id="IPR020825">
    <property type="entry name" value="Phe-tRNA_synthase-like_B3/B4"/>
</dbReference>
<dbReference type="PANTHER" id="PTHR10947">
    <property type="entry name" value="PHENYLALANYL-TRNA SYNTHETASE BETA CHAIN AND LEUCINE-RICH REPEAT-CONTAINING PROTEIN 47"/>
    <property type="match status" value="1"/>
</dbReference>
<comment type="subcellular location">
    <subcellularLocation>
        <location evidence="1 15">Cytoplasm</location>
    </subcellularLocation>
</comment>